<dbReference type="Pfam" id="PF18070">
    <property type="entry name" value="Cas9_PI2"/>
    <property type="match status" value="1"/>
</dbReference>
<organism evidence="5 6">
    <name type="scientific">Staphylococcus auricularis</name>
    <dbReference type="NCBI Taxonomy" id="29379"/>
    <lineage>
        <taxon>Bacteria</taxon>
        <taxon>Bacillati</taxon>
        <taxon>Bacillota</taxon>
        <taxon>Bacilli</taxon>
        <taxon>Bacillales</taxon>
        <taxon>Staphylococcaceae</taxon>
        <taxon>Staphylococcus</taxon>
    </lineage>
</organism>
<reference evidence="5" key="1">
    <citation type="submission" date="2023-07" db="EMBL/GenBank/DDBJ databases">
        <title>Evaluation of the beneficial properties of pineapple isolates.</title>
        <authorList>
            <person name="Adefiranye O."/>
        </authorList>
    </citation>
    <scope>NUCLEOTIDE SEQUENCE</scope>
    <source>
        <strain evidence="5">PAPLE_T1</strain>
    </source>
</reference>
<evidence type="ECO:0000313" key="6">
    <source>
        <dbReference type="Proteomes" id="UP001171687"/>
    </source>
</evidence>
<dbReference type="InterPro" id="IPR040656">
    <property type="entry name" value="Cas9_WED_dom"/>
</dbReference>
<dbReference type="InterPro" id="IPR049473">
    <property type="entry name" value="Cas9_PI_C"/>
</dbReference>
<evidence type="ECO:0000313" key="4">
    <source>
        <dbReference type="EMBL" id="MDN4533183.1"/>
    </source>
</evidence>
<dbReference type="InterPro" id="IPR040555">
    <property type="entry name" value="Cas9_PI2"/>
</dbReference>
<comment type="caution">
    <text evidence="5">The sequence shown here is derived from an EMBL/GenBank/DDBJ whole genome shotgun (WGS) entry which is preliminary data.</text>
</comment>
<name>A0AAW7MD89_9STAP</name>
<evidence type="ECO:0000259" key="2">
    <source>
        <dbReference type="Pfam" id="PF18070"/>
    </source>
</evidence>
<dbReference type="AlphaFoldDB" id="A0AAW7MD89"/>
<feature type="domain" description="CRISPR-associated endonuclease Cas9 PI" evidence="3">
    <location>
        <begin position="176"/>
        <end position="227"/>
    </location>
</feature>
<dbReference type="Proteomes" id="UP001171687">
    <property type="component" value="Unassembled WGS sequence"/>
</dbReference>
<proteinExistence type="predicted"/>
<dbReference type="Pfam" id="PF18061">
    <property type="entry name" value="CRISPR_Cas9_WED"/>
    <property type="match status" value="1"/>
</dbReference>
<sequence>MEDETYVVQTLKDLYAKDNDKVKKLFTEKPEKILMYQHDPKTFEKLMTIINQYAEAKNPLAAYYEDKGEYVTKYAKKGNGPAINKIKYIDKKLGSHLDVSNKYPETQNKLVKLSLKSFRFDIYKCEQGYKMVSIGYLDVLKKDNYYYISKDKYEAEKEKKKIKESDVFIGSFYYNDLIMYERELFRVIGVNSDINNLVELNMVDITYKDFCEVNHVTGEKRIKNRQKSCFN</sequence>
<feature type="domain" description="Cas9 PI" evidence="2">
    <location>
        <begin position="118"/>
        <end position="173"/>
    </location>
</feature>
<accession>A0AAW7MD89</accession>
<evidence type="ECO:0000259" key="3">
    <source>
        <dbReference type="Pfam" id="PF21574"/>
    </source>
</evidence>
<gene>
    <name evidence="4" type="ORF">QYH67_06310</name>
    <name evidence="5" type="ORF">QYH67_07010</name>
</gene>
<evidence type="ECO:0000313" key="5">
    <source>
        <dbReference type="EMBL" id="MDN4533315.1"/>
    </source>
</evidence>
<dbReference type="Pfam" id="PF21574">
    <property type="entry name" value="Cas9_PI_C"/>
    <property type="match status" value="1"/>
</dbReference>
<evidence type="ECO:0000259" key="1">
    <source>
        <dbReference type="Pfam" id="PF18061"/>
    </source>
</evidence>
<protein>
    <recommendedName>
        <fullName evidence="7">Phage protein</fullName>
    </recommendedName>
</protein>
<dbReference type="RefSeq" id="WP_263641480.1">
    <property type="nucleotide sequence ID" value="NZ_JAUHQC010000009.1"/>
</dbReference>
<dbReference type="EMBL" id="JAUHQC010000009">
    <property type="protein sequence ID" value="MDN4533183.1"/>
    <property type="molecule type" value="Genomic_DNA"/>
</dbReference>
<dbReference type="EMBL" id="JAUHQC010000010">
    <property type="protein sequence ID" value="MDN4533315.1"/>
    <property type="molecule type" value="Genomic_DNA"/>
</dbReference>
<feature type="domain" description="Cas9 WED" evidence="1">
    <location>
        <begin position="2"/>
        <end position="111"/>
    </location>
</feature>
<evidence type="ECO:0008006" key="7">
    <source>
        <dbReference type="Google" id="ProtNLM"/>
    </source>
</evidence>